<protein>
    <submittedName>
        <fullName evidence="1">Uncharacterized protein</fullName>
    </submittedName>
</protein>
<dbReference type="InterPro" id="IPR057195">
    <property type="entry name" value="DUF7873"/>
</dbReference>
<evidence type="ECO:0000313" key="1">
    <source>
        <dbReference type="EMBL" id="KKN31052.1"/>
    </source>
</evidence>
<dbReference type="Pfam" id="PF25283">
    <property type="entry name" value="DUF7873"/>
    <property type="match status" value="1"/>
</dbReference>
<dbReference type="EMBL" id="LAZR01002361">
    <property type="protein sequence ID" value="KKN31052.1"/>
    <property type="molecule type" value="Genomic_DNA"/>
</dbReference>
<gene>
    <name evidence="1" type="ORF">LCGC14_0828030</name>
</gene>
<proteinExistence type="predicted"/>
<comment type="caution">
    <text evidence="1">The sequence shown here is derived from an EMBL/GenBank/DDBJ whole genome shotgun (WGS) entry which is preliminary data.</text>
</comment>
<organism evidence="1">
    <name type="scientific">marine sediment metagenome</name>
    <dbReference type="NCBI Taxonomy" id="412755"/>
    <lineage>
        <taxon>unclassified sequences</taxon>
        <taxon>metagenomes</taxon>
        <taxon>ecological metagenomes</taxon>
    </lineage>
</organism>
<reference evidence="1" key="1">
    <citation type="journal article" date="2015" name="Nature">
        <title>Complex archaea that bridge the gap between prokaryotes and eukaryotes.</title>
        <authorList>
            <person name="Spang A."/>
            <person name="Saw J.H."/>
            <person name="Jorgensen S.L."/>
            <person name="Zaremba-Niedzwiedzka K."/>
            <person name="Martijn J."/>
            <person name="Lind A.E."/>
            <person name="van Eijk R."/>
            <person name="Schleper C."/>
            <person name="Guy L."/>
            <person name="Ettema T.J."/>
        </authorList>
    </citation>
    <scope>NUCLEOTIDE SEQUENCE</scope>
</reference>
<sequence>MPKMHQVISIESGTKTRVMRDLTAIYHNLQHAPGFAGLTKTYEPTDEEGVQFPDEGQLVQQEVETLLQQVAETVTELFDVVATKDRGNCEARADVVVDDKPLLKDVPATHLLFLEKQLKDIQTVVDKIPTLDPAYEWKKDEAGGYRSNAVTTTKTQKVPEVIQVAKATEHHPEQAQLINVDRLAGHWTTTKLSGAISADRKKQLRGRIATLINAVKFAREAANNTEIDRREVGTTIFGYLFN</sequence>
<accession>A0A0F9Q222</accession>
<dbReference type="AlphaFoldDB" id="A0A0F9Q222"/>
<name>A0A0F9Q222_9ZZZZ</name>